<gene>
    <name evidence="6" type="ORF">SAMN02745229_03386</name>
</gene>
<dbReference type="Pfam" id="PF00005">
    <property type="entry name" value="ABC_tran"/>
    <property type="match status" value="1"/>
</dbReference>
<organism evidence="6 7">
    <name type="scientific">Butyrivibrio fibrisolvens DSM 3071</name>
    <dbReference type="NCBI Taxonomy" id="1121131"/>
    <lineage>
        <taxon>Bacteria</taxon>
        <taxon>Bacillati</taxon>
        <taxon>Bacillota</taxon>
        <taxon>Clostridia</taxon>
        <taxon>Lachnospirales</taxon>
        <taxon>Lachnospiraceae</taxon>
        <taxon>Butyrivibrio</taxon>
    </lineage>
</organism>
<keyword evidence="3" id="KW-0547">Nucleotide-binding</keyword>
<keyword evidence="7" id="KW-1185">Reference proteome</keyword>
<dbReference type="STRING" id="1121131.SAMN02745229_03386"/>
<dbReference type="PROSITE" id="PS00211">
    <property type="entry name" value="ABC_TRANSPORTER_1"/>
    <property type="match status" value="1"/>
</dbReference>
<evidence type="ECO:0000259" key="5">
    <source>
        <dbReference type="PROSITE" id="PS50893"/>
    </source>
</evidence>
<dbReference type="InterPro" id="IPR003593">
    <property type="entry name" value="AAA+_ATPase"/>
</dbReference>
<name>A0A1M6CQY8_BUTFI</name>
<dbReference type="AlphaFoldDB" id="A0A1M6CQY8"/>
<keyword evidence="2" id="KW-0813">Transport</keyword>
<evidence type="ECO:0000256" key="2">
    <source>
        <dbReference type="ARBA" id="ARBA00022448"/>
    </source>
</evidence>
<dbReference type="OrthoDB" id="9809205at2"/>
<dbReference type="PANTHER" id="PTHR43335:SF8">
    <property type="entry name" value="ABC TRANSPORTER, ATP-BINDING PROTEIN"/>
    <property type="match status" value="1"/>
</dbReference>
<dbReference type="GO" id="GO:0005524">
    <property type="term" value="F:ATP binding"/>
    <property type="evidence" value="ECO:0007669"/>
    <property type="project" value="UniProtKB-KW"/>
</dbReference>
<dbReference type="SUPFAM" id="SSF52540">
    <property type="entry name" value="P-loop containing nucleoside triphosphate hydrolases"/>
    <property type="match status" value="1"/>
</dbReference>
<protein>
    <submittedName>
        <fullName evidence="6">ABC-2 type transport system ATP-binding protein</fullName>
    </submittedName>
</protein>
<dbReference type="GeneID" id="89511883"/>
<feature type="domain" description="ABC transporter" evidence="5">
    <location>
        <begin position="5"/>
        <end position="234"/>
    </location>
</feature>
<evidence type="ECO:0000256" key="1">
    <source>
        <dbReference type="ARBA" id="ARBA00005417"/>
    </source>
</evidence>
<dbReference type="InterPro" id="IPR003439">
    <property type="entry name" value="ABC_transporter-like_ATP-bd"/>
</dbReference>
<comment type="similarity">
    <text evidence="1">Belongs to the ABC transporter superfamily.</text>
</comment>
<accession>A0A1M6CQY8</accession>
<reference evidence="7" key="1">
    <citation type="submission" date="2016-11" db="EMBL/GenBank/DDBJ databases">
        <authorList>
            <person name="Varghese N."/>
            <person name="Submissions S."/>
        </authorList>
    </citation>
    <scope>NUCLEOTIDE SEQUENCE [LARGE SCALE GENOMIC DNA]</scope>
    <source>
        <strain evidence="7">DSM 3071</strain>
    </source>
</reference>
<evidence type="ECO:0000256" key="3">
    <source>
        <dbReference type="ARBA" id="ARBA00022741"/>
    </source>
</evidence>
<evidence type="ECO:0000256" key="4">
    <source>
        <dbReference type="ARBA" id="ARBA00022840"/>
    </source>
</evidence>
<keyword evidence="4 6" id="KW-0067">ATP-binding</keyword>
<proteinExistence type="inferred from homology"/>
<dbReference type="Gene3D" id="3.40.50.300">
    <property type="entry name" value="P-loop containing nucleotide triphosphate hydrolases"/>
    <property type="match status" value="1"/>
</dbReference>
<dbReference type="EMBL" id="FQXK01000035">
    <property type="protein sequence ID" value="SHI63396.1"/>
    <property type="molecule type" value="Genomic_DNA"/>
</dbReference>
<sequence>MEYVFKAKNLSKRYGKFDALSGVNLEIPKGAIYGFVGKNGAGKTTLIRLMCGLQTPTDGSYEIMGAELGSKEIIKMRHRMGAVVESPAIYKDMTARDNLVQQCLMLGLPDYDNVDDILKLVGLSDTGKKKARSFSLGMRQRLGIGVALCGDPDFIILDEPINGLDPQGIIEIRELILKLNKERGITFLISSHILDELAKISTNYGFIDHGHIVRQMSAEELKQECRKSLRMKVSDVSLLSKVMDEKNVEYKVIDGNTADVYAELNFSDVARDFEKVGCNIIKMEERDESLEAFYLSLLGGGDNAQKSVC</sequence>
<dbReference type="SMART" id="SM00382">
    <property type="entry name" value="AAA"/>
    <property type="match status" value="1"/>
</dbReference>
<dbReference type="PANTHER" id="PTHR43335">
    <property type="entry name" value="ABC TRANSPORTER, ATP-BINDING PROTEIN"/>
    <property type="match status" value="1"/>
</dbReference>
<dbReference type="Proteomes" id="UP000184278">
    <property type="component" value="Unassembled WGS sequence"/>
</dbReference>
<dbReference type="InterPro" id="IPR017871">
    <property type="entry name" value="ABC_transporter-like_CS"/>
</dbReference>
<dbReference type="InterPro" id="IPR027417">
    <property type="entry name" value="P-loop_NTPase"/>
</dbReference>
<dbReference type="PROSITE" id="PS50893">
    <property type="entry name" value="ABC_TRANSPORTER_2"/>
    <property type="match status" value="1"/>
</dbReference>
<evidence type="ECO:0000313" key="7">
    <source>
        <dbReference type="Proteomes" id="UP000184278"/>
    </source>
</evidence>
<dbReference type="GO" id="GO:0016887">
    <property type="term" value="F:ATP hydrolysis activity"/>
    <property type="evidence" value="ECO:0007669"/>
    <property type="project" value="InterPro"/>
</dbReference>
<dbReference type="RefSeq" id="WP_073389508.1">
    <property type="nucleotide sequence ID" value="NZ_FQXK01000035.1"/>
</dbReference>
<evidence type="ECO:0000313" key="6">
    <source>
        <dbReference type="EMBL" id="SHI63396.1"/>
    </source>
</evidence>